<reference evidence="2" key="1">
    <citation type="journal article" date="2013" name="Genetics">
        <title>The draft genome and transcriptome of Panagrellus redivivus are shaped by the harsh demands of a free-living lifestyle.</title>
        <authorList>
            <person name="Srinivasan J."/>
            <person name="Dillman A.R."/>
            <person name="Macchietto M.G."/>
            <person name="Heikkinen L."/>
            <person name="Lakso M."/>
            <person name="Fracchia K.M."/>
            <person name="Antoshechkin I."/>
            <person name="Mortazavi A."/>
            <person name="Wong G."/>
            <person name="Sternberg P.W."/>
        </authorList>
    </citation>
    <scope>NUCLEOTIDE SEQUENCE [LARGE SCALE GENOMIC DNA]</scope>
    <source>
        <strain evidence="2">MT8872</strain>
    </source>
</reference>
<feature type="region of interest" description="Disordered" evidence="1">
    <location>
        <begin position="86"/>
        <end position="112"/>
    </location>
</feature>
<evidence type="ECO:0000313" key="3">
    <source>
        <dbReference type="WBParaSite" id="Pan_g21594.t1"/>
    </source>
</evidence>
<dbReference type="PANTHER" id="PTHR14907">
    <property type="entry name" value="FI14130P"/>
    <property type="match status" value="1"/>
</dbReference>
<dbReference type="WBParaSite" id="Pan_g21594.t1">
    <property type="protein sequence ID" value="Pan_g21594.t1"/>
    <property type="gene ID" value="Pan_g21594"/>
</dbReference>
<organism evidence="2 3">
    <name type="scientific">Panagrellus redivivus</name>
    <name type="common">Microworm</name>
    <dbReference type="NCBI Taxonomy" id="6233"/>
    <lineage>
        <taxon>Eukaryota</taxon>
        <taxon>Metazoa</taxon>
        <taxon>Ecdysozoa</taxon>
        <taxon>Nematoda</taxon>
        <taxon>Chromadorea</taxon>
        <taxon>Rhabditida</taxon>
        <taxon>Tylenchina</taxon>
        <taxon>Panagrolaimomorpha</taxon>
        <taxon>Panagrolaimoidea</taxon>
        <taxon>Panagrolaimidae</taxon>
        <taxon>Panagrellus</taxon>
    </lineage>
</organism>
<dbReference type="PANTHER" id="PTHR14907:SF2">
    <property type="entry name" value="SUPPRESSOR APC DOMAIN-CONTAINING PROTEIN 2"/>
    <property type="match status" value="1"/>
</dbReference>
<dbReference type="InterPro" id="IPR026828">
    <property type="entry name" value="SAPC2_1/2"/>
</dbReference>
<feature type="compositionally biased region" description="Low complexity" evidence="1">
    <location>
        <begin position="86"/>
        <end position="109"/>
    </location>
</feature>
<proteinExistence type="predicted"/>
<sequence>MQKGSEAAQKLLTWYQERLTSLERRRALLDKGMVALDSAVHEQKLNFIRAQVTEMTRRISALLVSNEKGFPNHSNLIRNAVPATTTAPSTAASGSGGSNTTTASSGCSTPDANGSAGVAGQAWLQVQNARLAEELDAKSRLIEQLQREKMYYDQANYVPAKLYANPNAAIYAPIRSTPTAYVRPAHIVRHAIGAHGLPSPVKRHDTLL</sequence>
<dbReference type="Proteomes" id="UP000492821">
    <property type="component" value="Unassembled WGS sequence"/>
</dbReference>
<keyword evidence="2" id="KW-1185">Reference proteome</keyword>
<evidence type="ECO:0000313" key="2">
    <source>
        <dbReference type="Proteomes" id="UP000492821"/>
    </source>
</evidence>
<dbReference type="AlphaFoldDB" id="A0A7E4ZWJ6"/>
<protein>
    <submittedName>
        <fullName evidence="3">Uncharacterized protein</fullName>
    </submittedName>
</protein>
<accession>A0A7E4ZWJ6</accession>
<evidence type="ECO:0000256" key="1">
    <source>
        <dbReference type="SAM" id="MobiDB-lite"/>
    </source>
</evidence>
<name>A0A7E4ZWJ6_PANRE</name>
<reference evidence="3" key="2">
    <citation type="submission" date="2020-10" db="UniProtKB">
        <authorList>
            <consortium name="WormBaseParasite"/>
        </authorList>
    </citation>
    <scope>IDENTIFICATION</scope>
</reference>